<comment type="caution">
    <text evidence="5">The sequence shown here is derived from an EMBL/GenBank/DDBJ whole genome shotgun (WGS) entry which is preliminary data.</text>
</comment>
<evidence type="ECO:0000256" key="1">
    <source>
        <dbReference type="ARBA" id="ARBA00023002"/>
    </source>
</evidence>
<dbReference type="PANTHER" id="PTHR43353:SF6">
    <property type="entry name" value="CYTOPLASMIC ALDEHYDE DEHYDROGENASE (EUROFUNG)"/>
    <property type="match status" value="1"/>
</dbReference>
<dbReference type="InterPro" id="IPR050740">
    <property type="entry name" value="Aldehyde_DH_Superfamily"/>
</dbReference>
<gene>
    <name evidence="5" type="primary">doxF_0</name>
    <name evidence="5" type="ORF">LCER1_G004576</name>
</gene>
<dbReference type="Proteomes" id="UP000481288">
    <property type="component" value="Unassembled WGS sequence"/>
</dbReference>
<keyword evidence="6" id="KW-1185">Reference proteome</keyword>
<evidence type="ECO:0000313" key="6">
    <source>
        <dbReference type="Proteomes" id="UP000481288"/>
    </source>
</evidence>
<organism evidence="5 6">
    <name type="scientific">Lachnellula cervina</name>
    <dbReference type="NCBI Taxonomy" id="1316786"/>
    <lineage>
        <taxon>Eukaryota</taxon>
        <taxon>Fungi</taxon>
        <taxon>Dikarya</taxon>
        <taxon>Ascomycota</taxon>
        <taxon>Pezizomycotina</taxon>
        <taxon>Leotiomycetes</taxon>
        <taxon>Helotiales</taxon>
        <taxon>Lachnaceae</taxon>
        <taxon>Lachnellula</taxon>
    </lineage>
</organism>
<dbReference type="AlphaFoldDB" id="A0A7D8UPY5"/>
<dbReference type="Gene3D" id="3.40.605.10">
    <property type="entry name" value="Aldehyde Dehydrogenase, Chain A, domain 1"/>
    <property type="match status" value="1"/>
</dbReference>
<proteinExistence type="inferred from homology"/>
<comment type="similarity">
    <text evidence="3">Belongs to the aldehyde dehydrogenase family.</text>
</comment>
<feature type="active site" evidence="2">
    <location>
        <position position="262"/>
    </location>
</feature>
<evidence type="ECO:0000313" key="5">
    <source>
        <dbReference type="EMBL" id="TVY52407.1"/>
    </source>
</evidence>
<sequence length="490" mass="53127">MGSVMNFVLPLIIDGKDLQADTAERLFSEDTFGRCHNHGEGILIQGADATSCRLAVESCSRAFVSWKNSSPHYRRELFLRLANLLREREDEIKLLMQLEINCSPLWSTINVEDSIKMIEEAAALTTSLALNGIAPQSHSTSVQALVLNEPLGVVLGIAPWNSPLILGFRAVVAPVAAGNTAILKGSELSPRTHHFIANLFRDSGFPPGVLNFLVHREEDAGEVFRALIETQEVRKCNFTGSTPVGRLIASKAAMELKPVLLELGGKNFAVVLEDADLEQAAKLVLEGAFLYNGQICMSTDPVLVANSVMDAFREKLLNIFQGSAFGITIAPVRTAKSAARIRRLITDAESKGARVTQLTTKSDTVEHPEIQQNIIPATIIENMDTSMSFYSEEAFGPLLGIIPFSSQAEATQVIQGCPFGLSAAIFTRNHFSGLQIAKTLRVGAVHINGATVHDESTLPHGGHGDSGWGRFGAGWGLEEFTHTKTVIMNE</sequence>
<dbReference type="InterPro" id="IPR029510">
    <property type="entry name" value="Ald_DH_CS_GLU"/>
</dbReference>
<keyword evidence="1 3" id="KW-0560">Oxidoreductase</keyword>
<protein>
    <submittedName>
        <fullName evidence="5">Salicylaldehyde dehydrogenase</fullName>
    </submittedName>
</protein>
<dbReference type="GO" id="GO:0004777">
    <property type="term" value="F:succinate-semialdehyde dehydrogenase (NAD+) activity"/>
    <property type="evidence" value="ECO:0007669"/>
    <property type="project" value="TreeGrafter"/>
</dbReference>
<dbReference type="InterPro" id="IPR016161">
    <property type="entry name" value="Ald_DH/histidinol_DH"/>
</dbReference>
<feature type="domain" description="Aldehyde dehydrogenase" evidence="4">
    <location>
        <begin position="44"/>
        <end position="486"/>
    </location>
</feature>
<evidence type="ECO:0000256" key="2">
    <source>
        <dbReference type="PROSITE-ProRule" id="PRU10007"/>
    </source>
</evidence>
<dbReference type="Gene3D" id="3.40.309.10">
    <property type="entry name" value="Aldehyde Dehydrogenase, Chain A, domain 2"/>
    <property type="match status" value="1"/>
</dbReference>
<dbReference type="EMBL" id="QGMG01000616">
    <property type="protein sequence ID" value="TVY52407.1"/>
    <property type="molecule type" value="Genomic_DNA"/>
</dbReference>
<dbReference type="OrthoDB" id="310895at2759"/>
<dbReference type="SUPFAM" id="SSF53720">
    <property type="entry name" value="ALDH-like"/>
    <property type="match status" value="1"/>
</dbReference>
<dbReference type="InterPro" id="IPR016163">
    <property type="entry name" value="Ald_DH_C"/>
</dbReference>
<dbReference type="Pfam" id="PF00171">
    <property type="entry name" value="Aldedh"/>
    <property type="match status" value="1"/>
</dbReference>
<reference evidence="5 6" key="1">
    <citation type="submission" date="2018-05" db="EMBL/GenBank/DDBJ databases">
        <title>Whole genome sequencing for identification of molecular markers to develop diagnostic detection tools for the regulated plant pathogen Lachnellula willkommii.</title>
        <authorList>
            <person name="Giroux E."/>
            <person name="Bilodeau G."/>
        </authorList>
    </citation>
    <scope>NUCLEOTIDE SEQUENCE [LARGE SCALE GENOMIC DNA]</scope>
    <source>
        <strain evidence="5 6">CBS 625.97</strain>
    </source>
</reference>
<dbReference type="GO" id="GO:0009450">
    <property type="term" value="P:gamma-aminobutyric acid catabolic process"/>
    <property type="evidence" value="ECO:0007669"/>
    <property type="project" value="TreeGrafter"/>
</dbReference>
<dbReference type="PROSITE" id="PS00687">
    <property type="entry name" value="ALDEHYDE_DEHYDR_GLU"/>
    <property type="match status" value="1"/>
</dbReference>
<evidence type="ECO:0000256" key="3">
    <source>
        <dbReference type="RuleBase" id="RU003345"/>
    </source>
</evidence>
<accession>A0A7D8UPY5</accession>
<name>A0A7D8UPY5_9HELO</name>
<dbReference type="InterPro" id="IPR015590">
    <property type="entry name" value="Aldehyde_DH_dom"/>
</dbReference>
<dbReference type="PANTHER" id="PTHR43353">
    <property type="entry name" value="SUCCINATE-SEMIALDEHYDE DEHYDROGENASE, MITOCHONDRIAL"/>
    <property type="match status" value="1"/>
</dbReference>
<dbReference type="InterPro" id="IPR016162">
    <property type="entry name" value="Ald_DH_N"/>
</dbReference>
<evidence type="ECO:0000259" key="4">
    <source>
        <dbReference type="Pfam" id="PF00171"/>
    </source>
</evidence>